<gene>
    <name evidence="2" type="ORF">NBRC3293_0889</name>
</gene>
<organism evidence="2 3">
    <name type="scientific">Gluconobacter oxydans NBRC 3293</name>
    <dbReference type="NCBI Taxonomy" id="1315969"/>
    <lineage>
        <taxon>Bacteria</taxon>
        <taxon>Pseudomonadati</taxon>
        <taxon>Pseudomonadota</taxon>
        <taxon>Alphaproteobacteria</taxon>
        <taxon>Acetobacterales</taxon>
        <taxon>Acetobacteraceae</taxon>
        <taxon>Gluconobacter</taxon>
    </lineage>
</organism>
<evidence type="ECO:0000313" key="2">
    <source>
        <dbReference type="EMBL" id="GEM16392.1"/>
    </source>
</evidence>
<proteinExistence type="predicted"/>
<evidence type="ECO:0000256" key="1">
    <source>
        <dbReference type="SAM" id="MobiDB-lite"/>
    </source>
</evidence>
<evidence type="ECO:0000313" key="3">
    <source>
        <dbReference type="Proteomes" id="UP000484858"/>
    </source>
</evidence>
<dbReference type="Proteomes" id="UP000484858">
    <property type="component" value="Unassembled WGS sequence"/>
</dbReference>
<protein>
    <submittedName>
        <fullName evidence="2">Uncharacterized protein</fullName>
    </submittedName>
</protein>
<feature type="region of interest" description="Disordered" evidence="1">
    <location>
        <begin position="1"/>
        <end position="40"/>
    </location>
</feature>
<name>A0A829WZU4_GLUOY</name>
<dbReference type="EMBL" id="BARJ01000005">
    <property type="protein sequence ID" value="GEM16392.1"/>
    <property type="molecule type" value="Genomic_DNA"/>
</dbReference>
<reference evidence="2 3" key="1">
    <citation type="submission" date="2013-04" db="EMBL/GenBank/DDBJ databases">
        <title>Gluconobacter oxydans NBRC 3293 whole genome sequence.</title>
        <authorList>
            <person name="Matsutani M."/>
            <person name="Yakushi T."/>
            <person name="Matsushita K."/>
        </authorList>
    </citation>
    <scope>NUCLEOTIDE SEQUENCE [LARGE SCALE GENOMIC DNA]</scope>
    <source>
        <strain evidence="2 3">NBRC 3293</strain>
    </source>
</reference>
<dbReference type="AlphaFoldDB" id="A0A829WZU4"/>
<accession>A0A829WZU4</accession>
<sequence>MAGQYRHDSQKETLLERLEPPERIDRKSPVLKTPVTSGFQ</sequence>
<comment type="caution">
    <text evidence="2">The sequence shown here is derived from an EMBL/GenBank/DDBJ whole genome shotgun (WGS) entry which is preliminary data.</text>
</comment>
<feature type="compositionally biased region" description="Basic and acidic residues" evidence="1">
    <location>
        <begin position="1"/>
        <end position="28"/>
    </location>
</feature>